<evidence type="ECO:0000256" key="2">
    <source>
        <dbReference type="SAM" id="MobiDB-lite"/>
    </source>
</evidence>
<dbReference type="EMBL" id="GHES01023314">
    <property type="protein sequence ID" value="MPA53873.1"/>
    <property type="molecule type" value="Transcribed_RNA"/>
</dbReference>
<dbReference type="AlphaFoldDB" id="A0A5B7ACE4"/>
<dbReference type="InterPro" id="IPR013083">
    <property type="entry name" value="Znf_RING/FYVE/PHD"/>
</dbReference>
<dbReference type="PROSITE" id="PS50089">
    <property type="entry name" value="ZF_RING_2"/>
    <property type="match status" value="1"/>
</dbReference>
<proteinExistence type="predicted"/>
<dbReference type="EMBL" id="GHES01023316">
    <property type="protein sequence ID" value="MPA53875.1"/>
    <property type="molecule type" value="Transcribed_RNA"/>
</dbReference>
<name>A0A5B7ACE4_DAVIN</name>
<dbReference type="CDD" id="cd16449">
    <property type="entry name" value="RING-HC"/>
    <property type="match status" value="1"/>
</dbReference>
<evidence type="ECO:0000259" key="3">
    <source>
        <dbReference type="PROSITE" id="PS50089"/>
    </source>
</evidence>
<keyword evidence="1" id="KW-0862">Zinc</keyword>
<organism evidence="5">
    <name type="scientific">Davidia involucrata</name>
    <name type="common">Dove tree</name>
    <dbReference type="NCBI Taxonomy" id="16924"/>
    <lineage>
        <taxon>Eukaryota</taxon>
        <taxon>Viridiplantae</taxon>
        <taxon>Streptophyta</taxon>
        <taxon>Embryophyta</taxon>
        <taxon>Tracheophyta</taxon>
        <taxon>Spermatophyta</taxon>
        <taxon>Magnoliopsida</taxon>
        <taxon>eudicotyledons</taxon>
        <taxon>Gunneridae</taxon>
        <taxon>Pentapetalae</taxon>
        <taxon>asterids</taxon>
        <taxon>Cornales</taxon>
        <taxon>Nyssaceae</taxon>
        <taxon>Davidia</taxon>
    </lineage>
</organism>
<keyword evidence="1" id="KW-0479">Metal-binding</keyword>
<dbReference type="InterPro" id="IPR001841">
    <property type="entry name" value="Znf_RING"/>
</dbReference>
<evidence type="ECO:0000313" key="5">
    <source>
        <dbReference type="EMBL" id="MPA53875.1"/>
    </source>
</evidence>
<gene>
    <name evidence="4" type="ORF">Din_023314</name>
    <name evidence="5" type="ORF">Din_023316</name>
</gene>
<feature type="region of interest" description="Disordered" evidence="2">
    <location>
        <begin position="220"/>
        <end position="242"/>
    </location>
</feature>
<dbReference type="SMART" id="SM00184">
    <property type="entry name" value="RING"/>
    <property type="match status" value="1"/>
</dbReference>
<feature type="domain" description="RING-type" evidence="3">
    <location>
        <begin position="290"/>
        <end position="328"/>
    </location>
</feature>
<feature type="region of interest" description="Disordered" evidence="2">
    <location>
        <begin position="1"/>
        <end position="39"/>
    </location>
</feature>
<sequence length="338" mass="37614">MESGGGGSRRRQSLSDEKTDSPNLRDFLRVKDDDDDGRNSLAGLTLRAVLSNQKRLAPGPGQPNRTLLDIIRDDPNGGFKDNKKSWKAFRDKLRLRRAGAAWTSSVPIPASDVPMHNNNNRMVMRQTSARFSATPAVNSEDPTPELPSLASLAAIELNSVQSNNRAMMLRRDSSRIGSTTATREGHFDHAIDRNGSLNSGDNNADEPAAVQRRRVLLREEMLEEPETEEEVGESPEEPTAEEPVRMSLMALLAETDRQMGLDGSTYMMDEEDEEEEEEERESGGGDYNNCCVCMVRHKGAAFIPCGHTFCRLCSRELWVQRGNCPLCNGFILEILDIF</sequence>
<dbReference type="SUPFAM" id="SSF57850">
    <property type="entry name" value="RING/U-box"/>
    <property type="match status" value="1"/>
</dbReference>
<dbReference type="PANTHER" id="PTHR46629">
    <property type="entry name" value="OS01G0917900 PROTEIN"/>
    <property type="match status" value="1"/>
</dbReference>
<evidence type="ECO:0000256" key="1">
    <source>
        <dbReference type="PROSITE-ProRule" id="PRU00175"/>
    </source>
</evidence>
<feature type="compositionally biased region" description="Acidic residues" evidence="2">
    <location>
        <begin position="221"/>
        <end position="240"/>
    </location>
</feature>
<dbReference type="Pfam" id="PF13920">
    <property type="entry name" value="zf-C3HC4_3"/>
    <property type="match status" value="1"/>
</dbReference>
<keyword evidence="1" id="KW-0863">Zinc-finger</keyword>
<reference evidence="5" key="1">
    <citation type="submission" date="2019-08" db="EMBL/GenBank/DDBJ databases">
        <title>Reference gene set and small RNA set construction with multiple tissues from Davidia involucrata Baill.</title>
        <authorList>
            <person name="Yang H."/>
            <person name="Zhou C."/>
            <person name="Li G."/>
            <person name="Wang J."/>
            <person name="Gao P."/>
            <person name="Wang M."/>
            <person name="Wang R."/>
            <person name="Zhao Y."/>
        </authorList>
    </citation>
    <scope>NUCLEOTIDE SEQUENCE</scope>
    <source>
        <tissue evidence="5">Mixed with DoveR01_LX</tissue>
    </source>
</reference>
<evidence type="ECO:0000313" key="4">
    <source>
        <dbReference type="EMBL" id="MPA53873.1"/>
    </source>
</evidence>
<dbReference type="Gene3D" id="3.30.40.10">
    <property type="entry name" value="Zinc/RING finger domain, C3HC4 (zinc finger)"/>
    <property type="match status" value="1"/>
</dbReference>
<accession>A0A5B7ACE4</accession>
<dbReference type="GO" id="GO:0008270">
    <property type="term" value="F:zinc ion binding"/>
    <property type="evidence" value="ECO:0007669"/>
    <property type="project" value="UniProtKB-KW"/>
</dbReference>
<protein>
    <recommendedName>
        <fullName evidence="3">RING-type domain-containing protein</fullName>
    </recommendedName>
</protein>